<dbReference type="Pfam" id="PF01803">
    <property type="entry name" value="LIM_bind"/>
    <property type="match status" value="1"/>
</dbReference>
<feature type="region of interest" description="Disordered" evidence="1">
    <location>
        <begin position="251"/>
        <end position="280"/>
    </location>
</feature>
<accession>A0A6A4R5T4</accession>
<feature type="compositionally biased region" description="Low complexity" evidence="1">
    <location>
        <begin position="269"/>
        <end position="278"/>
    </location>
</feature>
<keyword evidence="3" id="KW-1185">Reference proteome</keyword>
<proteinExistence type="predicted"/>
<evidence type="ECO:0000313" key="3">
    <source>
        <dbReference type="Proteomes" id="UP000447434"/>
    </source>
</evidence>
<dbReference type="AlphaFoldDB" id="A0A6A4R5T4"/>
<protein>
    <submittedName>
        <fullName evidence="2">Putative LIM-domain binding protein/SEUSS</fullName>
    </submittedName>
</protein>
<dbReference type="InterPro" id="IPR029005">
    <property type="entry name" value="LIM-bd/SEUSS"/>
</dbReference>
<feature type="compositionally biased region" description="Low complexity" evidence="1">
    <location>
        <begin position="128"/>
        <end position="137"/>
    </location>
</feature>
<dbReference type="OrthoDB" id="774557at2759"/>
<comment type="caution">
    <text evidence="2">The sequence shown here is derived from an EMBL/GenBank/DDBJ whole genome shotgun (WGS) entry which is preliminary data.</text>
</comment>
<dbReference type="EMBL" id="WOCE01000001">
    <property type="protein sequence ID" value="KAE9621437.1"/>
    <property type="molecule type" value="Genomic_DNA"/>
</dbReference>
<dbReference type="Proteomes" id="UP000447434">
    <property type="component" value="Chromosome 1"/>
</dbReference>
<feature type="compositionally biased region" description="Polar residues" evidence="1">
    <location>
        <begin position="59"/>
        <end position="73"/>
    </location>
</feature>
<sequence>MVLLGPSNRIGGAQSVVRSNSEMINSRGVVIGPSQASFPSLVSPCNQINNNMDMFGDFSNASFPNSGPGSSQHGGVDIGAEFDPPSEVGNEFSFVDPSSSSLFMQSNMMNPGSSIQGHGQQFPNPSGNQLLSDQQNSQQLEYQNFQQSQQPMQQFPAPPNNQQQQQHFQLMRGAIGSIGSVKFESQVNNDQFGQYQQMPLLRNLAPPKLEPHHTDQPLFTHQEQQQLLHMAGQSPQAAAAAAAANMRFLNHQRHSQSQQPQQFLKTVPQQRSQQFQQQDMPIRSPVKPVYEPGICANRLTYYMHQQRNRPKDNSIEFWRTFVAEHFAPNAKKKWCVSMYESGRQTAGVFPRCSISTVLYSDIQHCAICNCRPGRGFEATAEVLPRLFKIKYESGTLQELLYVDMPREYHNSSGHTVLDYAKAIEESVFEKLRVVREGQLRLVFAPDLKICSWEFCVRRHEDLIPKRLLLPQVTD</sequence>
<organism evidence="2 3">
    <name type="scientific">Lupinus albus</name>
    <name type="common">White lupine</name>
    <name type="synonym">Lupinus termis</name>
    <dbReference type="NCBI Taxonomy" id="3870"/>
    <lineage>
        <taxon>Eukaryota</taxon>
        <taxon>Viridiplantae</taxon>
        <taxon>Streptophyta</taxon>
        <taxon>Embryophyta</taxon>
        <taxon>Tracheophyta</taxon>
        <taxon>Spermatophyta</taxon>
        <taxon>Magnoliopsida</taxon>
        <taxon>eudicotyledons</taxon>
        <taxon>Gunneridae</taxon>
        <taxon>Pentapetalae</taxon>
        <taxon>rosids</taxon>
        <taxon>fabids</taxon>
        <taxon>Fabales</taxon>
        <taxon>Fabaceae</taxon>
        <taxon>Papilionoideae</taxon>
        <taxon>50 kb inversion clade</taxon>
        <taxon>genistoids sensu lato</taxon>
        <taxon>core genistoids</taxon>
        <taxon>Genisteae</taxon>
        <taxon>Lupinus</taxon>
    </lineage>
</organism>
<reference evidence="3" key="1">
    <citation type="journal article" date="2020" name="Nat. Commun.">
        <title>Genome sequence of the cluster root forming white lupin.</title>
        <authorList>
            <person name="Hufnagel B."/>
            <person name="Marques A."/>
            <person name="Soriano A."/>
            <person name="Marques L."/>
            <person name="Divol F."/>
            <person name="Doumas P."/>
            <person name="Sallet E."/>
            <person name="Mancinotti D."/>
            <person name="Carrere S."/>
            <person name="Marande W."/>
            <person name="Arribat S."/>
            <person name="Keller J."/>
            <person name="Huneau C."/>
            <person name="Blein T."/>
            <person name="Aime D."/>
            <person name="Laguerre M."/>
            <person name="Taylor J."/>
            <person name="Schubert V."/>
            <person name="Nelson M."/>
            <person name="Geu-Flores F."/>
            <person name="Crespi M."/>
            <person name="Gallardo-Guerrero K."/>
            <person name="Delaux P.-M."/>
            <person name="Salse J."/>
            <person name="Berges H."/>
            <person name="Guyot R."/>
            <person name="Gouzy J."/>
            <person name="Peret B."/>
        </authorList>
    </citation>
    <scope>NUCLEOTIDE SEQUENCE [LARGE SCALE GENOMIC DNA]</scope>
    <source>
        <strain evidence="3">cv. Amiga</strain>
    </source>
</reference>
<feature type="compositionally biased region" description="Polar residues" evidence="1">
    <location>
        <begin position="96"/>
        <end position="127"/>
    </location>
</feature>
<feature type="region of interest" description="Disordered" evidence="1">
    <location>
        <begin position="59"/>
        <end position="137"/>
    </location>
</feature>
<evidence type="ECO:0000313" key="2">
    <source>
        <dbReference type="EMBL" id="KAE9621437.1"/>
    </source>
</evidence>
<name>A0A6A4R5T4_LUPAL</name>
<gene>
    <name evidence="2" type="ORF">Lalb_Chr01g0013681</name>
</gene>
<evidence type="ECO:0000256" key="1">
    <source>
        <dbReference type="SAM" id="MobiDB-lite"/>
    </source>
</evidence>
<dbReference type="PANTHER" id="PTHR10378">
    <property type="entry name" value="LIM DOMAIN-BINDING PROTEIN"/>
    <property type="match status" value="1"/>
</dbReference>